<reference evidence="3 4" key="2">
    <citation type="journal article" date="2023" name="Mol. Biol. Evol.">
        <title>Genomics of Secondarily Temperate Adaptation in the Only Non-Antarctic Icefish.</title>
        <authorList>
            <person name="Rivera-Colon A.G."/>
            <person name="Rayamajhi N."/>
            <person name="Minhas B.F."/>
            <person name="Madrigal G."/>
            <person name="Bilyk K.T."/>
            <person name="Yoon V."/>
            <person name="Hune M."/>
            <person name="Gregory S."/>
            <person name="Cheng C.H.C."/>
            <person name="Catchen J.M."/>
        </authorList>
    </citation>
    <scope>NUCLEOTIDE SEQUENCE [LARGE SCALE GENOMIC DNA]</scope>
    <source>
        <strain evidence="3">JMC-PN-2008</strain>
    </source>
</reference>
<feature type="region of interest" description="Disordered" evidence="2">
    <location>
        <begin position="313"/>
        <end position="332"/>
    </location>
</feature>
<accession>A0AAN7X5F6</accession>
<dbReference type="AlphaFoldDB" id="A0AAN7X5F6"/>
<dbReference type="EMBL" id="JAUZQC010000019">
    <property type="protein sequence ID" value="KAK5854349.1"/>
    <property type="molecule type" value="Genomic_DNA"/>
</dbReference>
<evidence type="ECO:0000256" key="1">
    <source>
        <dbReference type="SAM" id="Coils"/>
    </source>
</evidence>
<organism evidence="3 4">
    <name type="scientific">Eleginops maclovinus</name>
    <name type="common">Patagonian blennie</name>
    <name type="synonym">Eleginus maclovinus</name>
    <dbReference type="NCBI Taxonomy" id="56733"/>
    <lineage>
        <taxon>Eukaryota</taxon>
        <taxon>Metazoa</taxon>
        <taxon>Chordata</taxon>
        <taxon>Craniata</taxon>
        <taxon>Vertebrata</taxon>
        <taxon>Euteleostomi</taxon>
        <taxon>Actinopterygii</taxon>
        <taxon>Neopterygii</taxon>
        <taxon>Teleostei</taxon>
        <taxon>Neoteleostei</taxon>
        <taxon>Acanthomorphata</taxon>
        <taxon>Eupercaria</taxon>
        <taxon>Perciformes</taxon>
        <taxon>Notothenioidei</taxon>
        <taxon>Eleginopidae</taxon>
        <taxon>Eleginops</taxon>
    </lineage>
</organism>
<feature type="region of interest" description="Disordered" evidence="2">
    <location>
        <begin position="400"/>
        <end position="419"/>
    </location>
</feature>
<keyword evidence="1" id="KW-0175">Coiled coil</keyword>
<comment type="caution">
    <text evidence="3">The sequence shown here is derived from an EMBL/GenBank/DDBJ whole genome shotgun (WGS) entry which is preliminary data.</text>
</comment>
<feature type="compositionally biased region" description="Basic and acidic residues" evidence="2">
    <location>
        <begin position="323"/>
        <end position="332"/>
    </location>
</feature>
<feature type="region of interest" description="Disordered" evidence="2">
    <location>
        <begin position="270"/>
        <end position="298"/>
    </location>
</feature>
<evidence type="ECO:0000313" key="3">
    <source>
        <dbReference type="EMBL" id="KAK5854349.1"/>
    </source>
</evidence>
<evidence type="ECO:0000256" key="2">
    <source>
        <dbReference type="SAM" id="MobiDB-lite"/>
    </source>
</evidence>
<protein>
    <submittedName>
        <fullName evidence="3">Uncharacterized protein</fullName>
    </submittedName>
</protein>
<reference evidence="3 4" key="1">
    <citation type="journal article" date="2023" name="Genes (Basel)">
        <title>Chromosome-Level Genome Assembly and Circadian Gene Repertoire of the Patagonia Blennie Eleginops maclovinus-The Closest Ancestral Proxy of Antarctic Cryonotothenioids.</title>
        <authorList>
            <person name="Cheng C.C."/>
            <person name="Rivera-Colon A.G."/>
            <person name="Minhas B.F."/>
            <person name="Wilson L."/>
            <person name="Rayamajhi N."/>
            <person name="Vargas-Chacoff L."/>
            <person name="Catchen J.M."/>
        </authorList>
    </citation>
    <scope>NUCLEOTIDE SEQUENCE [LARGE SCALE GENOMIC DNA]</scope>
    <source>
        <strain evidence="3">JMC-PN-2008</strain>
    </source>
</reference>
<sequence length="534" mass="59318">MAAVLFRRGTGLCCIHRELCRVVWRSQTALYSFKPSQGYQPRRTHIKKAKHQPAVDVSKLLEQIFSHRRPGSKPPAAKESSSVNVDQDLVVSLEKEELILTKSVLEEQLKDIGDKRKAAENSRVDEQQILPGVPSKCDSLSEDLQELEGNSGLLVKELLCPVPAELSKTPEANGEDESMSLESITLAKVMGAFGSLEAEALLETRNALEEEAEVLAKVEKMRVETTEEEALVSEDTSEVDILTLDSISEATDAIEAETSVMLEAILGVKQGQRHQEVGQNESTGQEAEKESGEEQGSGIEAMAEVEASLETLENESLNETTEYLDREGDPGEDRVEVEVEDMMASKEPTEDLKIESEDLEELLTSDPSHATQGPVGQEVIRADIVQAAEVMEDLKEELLERGRGGGSTDWSPEGGRRYRNTCRFRSGTETLPGEDQRIQQHAQAEWRPVGGRARLHQTSFRGESKAAEALRGRRPEQLPSVQLQRARNGQGIQIIHDVFLPNFTLFLKHLSDKQNSRQDGGKKKHRMFVCMICR</sequence>
<gene>
    <name evidence="3" type="ORF">PBY51_015426</name>
</gene>
<name>A0AAN7X5F6_ELEMC</name>
<keyword evidence="4" id="KW-1185">Reference proteome</keyword>
<dbReference type="Proteomes" id="UP001346869">
    <property type="component" value="Unassembled WGS sequence"/>
</dbReference>
<evidence type="ECO:0000313" key="4">
    <source>
        <dbReference type="Proteomes" id="UP001346869"/>
    </source>
</evidence>
<feature type="coiled-coil region" evidence="1">
    <location>
        <begin position="198"/>
        <end position="228"/>
    </location>
</feature>
<proteinExistence type="predicted"/>